<keyword evidence="1 2" id="KW-0378">Hydrolase</keyword>
<dbReference type="GO" id="GO:0005975">
    <property type="term" value="P:carbohydrate metabolic process"/>
    <property type="evidence" value="ECO:0007669"/>
    <property type="project" value="InterPro"/>
</dbReference>
<dbReference type="InterPro" id="IPR008928">
    <property type="entry name" value="6-hairpin_glycosidase_sf"/>
</dbReference>
<dbReference type="PANTHER" id="PTHR33886">
    <property type="entry name" value="UNSATURATED RHAMNOGALACTURONAN HYDROLASE (EUROFUNG)"/>
    <property type="match status" value="1"/>
</dbReference>
<accession>A0A9X2BRD0</accession>
<keyword evidence="3" id="KW-1185">Reference proteome</keyword>
<name>A0A9X2BRD0_9BACL</name>
<dbReference type="Gene3D" id="1.50.10.10">
    <property type="match status" value="1"/>
</dbReference>
<evidence type="ECO:0000313" key="3">
    <source>
        <dbReference type="Proteomes" id="UP001139534"/>
    </source>
</evidence>
<dbReference type="InterPro" id="IPR010905">
    <property type="entry name" value="Glyco_hydro_88"/>
</dbReference>
<proteinExistence type="predicted"/>
<comment type="caution">
    <text evidence="2">The sequence shown here is derived from an EMBL/GenBank/DDBJ whole genome shotgun (WGS) entry which is preliminary data.</text>
</comment>
<dbReference type="Pfam" id="PF07470">
    <property type="entry name" value="Glyco_hydro_88"/>
    <property type="match status" value="1"/>
</dbReference>
<evidence type="ECO:0000313" key="2">
    <source>
        <dbReference type="EMBL" id="MCK8488762.1"/>
    </source>
</evidence>
<gene>
    <name evidence="2" type="ORF">M0651_16435</name>
</gene>
<dbReference type="AlphaFoldDB" id="A0A9X2BRD0"/>
<dbReference type="EMBL" id="JALPRK010000016">
    <property type="protein sequence ID" value="MCK8488762.1"/>
    <property type="molecule type" value="Genomic_DNA"/>
</dbReference>
<dbReference type="RefSeq" id="WP_248552823.1">
    <property type="nucleotide sequence ID" value="NZ_JALPRK010000016.1"/>
</dbReference>
<dbReference type="PANTHER" id="PTHR33886:SF8">
    <property type="entry name" value="UNSATURATED RHAMNOGALACTURONAN HYDROLASE (EUROFUNG)"/>
    <property type="match status" value="1"/>
</dbReference>
<evidence type="ECO:0000256" key="1">
    <source>
        <dbReference type="ARBA" id="ARBA00022801"/>
    </source>
</evidence>
<reference evidence="2" key="1">
    <citation type="submission" date="2022-04" db="EMBL/GenBank/DDBJ databases">
        <authorList>
            <person name="Seo M.-J."/>
        </authorList>
    </citation>
    <scope>NUCLEOTIDE SEQUENCE</scope>
    <source>
        <strain evidence="2">MBLB2552</strain>
    </source>
</reference>
<dbReference type="InterPro" id="IPR052043">
    <property type="entry name" value="PolySaccharide_Degr_Enz"/>
</dbReference>
<sequence>MTMHGSDTPLAWARKACDSLMDIYADAGSLPPAHRWHYHQGVFLCGMEQLWEVAREEKYIRYIQQYVDDLVDEQGNLVFARDELDAVQAGLLLFTLYEQTGAAKYRIAANKLRNLLLTLNRTSEGGYWHKDKYPYQMWLDGLYMAGVFSLKYANAFGETGLRAEVLRQEKLMRKYMRDDKSGLLYHAWDESRRMPWADHETGCSPEFWSRSLGWYGLALAQFLDLLPEEEPGRKELAGALSGFVDALIRYQDKESGLWYQVVDKGNRSDNWLETSGSCLFVYTLAQAVQQGIAGAEARQAAMRGYEGLIRVVEWDEQGRLVVPDICIGTSAGDYDHYAARPKVKNDLHGVGAFVMACTQMNTFLSRMENQADVHV</sequence>
<dbReference type="GO" id="GO:0016787">
    <property type="term" value="F:hydrolase activity"/>
    <property type="evidence" value="ECO:0007669"/>
    <property type="project" value="UniProtKB-KW"/>
</dbReference>
<protein>
    <submittedName>
        <fullName evidence="2">Glycoside hydrolase family 88 protein</fullName>
    </submittedName>
</protein>
<organism evidence="2 3">
    <name type="scientific">Paenibacillus mellifer</name>
    <dbReference type="NCBI Taxonomy" id="2937794"/>
    <lineage>
        <taxon>Bacteria</taxon>
        <taxon>Bacillati</taxon>
        <taxon>Bacillota</taxon>
        <taxon>Bacilli</taxon>
        <taxon>Bacillales</taxon>
        <taxon>Paenibacillaceae</taxon>
        <taxon>Paenibacillus</taxon>
    </lineage>
</organism>
<dbReference type="Proteomes" id="UP001139534">
    <property type="component" value="Unassembled WGS sequence"/>
</dbReference>
<dbReference type="InterPro" id="IPR012341">
    <property type="entry name" value="6hp_glycosidase-like_sf"/>
</dbReference>
<dbReference type="SUPFAM" id="SSF48208">
    <property type="entry name" value="Six-hairpin glycosidases"/>
    <property type="match status" value="1"/>
</dbReference>